<dbReference type="InterPro" id="IPR021678">
    <property type="entry name" value="DUF3263"/>
</dbReference>
<feature type="region of interest" description="Disordered" evidence="1">
    <location>
        <begin position="1"/>
        <end position="42"/>
    </location>
</feature>
<dbReference type="Pfam" id="PF11662">
    <property type="entry name" value="DUF3263"/>
    <property type="match status" value="1"/>
</dbReference>
<organism evidence="2 3">
    <name type="scientific">Geodermatophilus telluris</name>
    <dbReference type="NCBI Taxonomy" id="1190417"/>
    <lineage>
        <taxon>Bacteria</taxon>
        <taxon>Bacillati</taxon>
        <taxon>Actinomycetota</taxon>
        <taxon>Actinomycetes</taxon>
        <taxon>Geodermatophilales</taxon>
        <taxon>Geodermatophilaceae</taxon>
        <taxon>Geodermatophilus</taxon>
    </lineage>
</organism>
<sequence>MGDGFPPIETDVPAMTPDPAVSPPEGTASSEGAAQPAGLTRREHEMLAFERQWWRHAGAKETAIREQFGVAPTRYYQVLNALVDRPAALAADPLLVRRLRRLRTARRQRRSPHLLGKGSPAI</sequence>
<accession>A0A1G6LS66</accession>
<dbReference type="STRING" id="1190417.SAMN05660690_1509"/>
<evidence type="ECO:0000256" key="1">
    <source>
        <dbReference type="SAM" id="MobiDB-lite"/>
    </source>
</evidence>
<dbReference type="EMBL" id="FMZF01000002">
    <property type="protein sequence ID" value="SDC45605.1"/>
    <property type="molecule type" value="Genomic_DNA"/>
</dbReference>
<reference evidence="3" key="1">
    <citation type="submission" date="2016-10" db="EMBL/GenBank/DDBJ databases">
        <authorList>
            <person name="Varghese N."/>
            <person name="Submissions S."/>
        </authorList>
    </citation>
    <scope>NUCLEOTIDE SEQUENCE [LARGE SCALE GENOMIC DNA]</scope>
    <source>
        <strain evidence="3">DSM 45421</strain>
    </source>
</reference>
<dbReference type="Proteomes" id="UP000199416">
    <property type="component" value="Unassembled WGS sequence"/>
</dbReference>
<protein>
    <recommendedName>
        <fullName evidence="4">DUF3263 domain-containing protein</fullName>
    </recommendedName>
</protein>
<dbReference type="AlphaFoldDB" id="A0A1G6LS66"/>
<evidence type="ECO:0008006" key="4">
    <source>
        <dbReference type="Google" id="ProtNLM"/>
    </source>
</evidence>
<proteinExistence type="predicted"/>
<name>A0A1G6LS66_9ACTN</name>
<gene>
    <name evidence="2" type="ORF">SAMN05660690_1509</name>
</gene>
<evidence type="ECO:0000313" key="3">
    <source>
        <dbReference type="Proteomes" id="UP000199416"/>
    </source>
</evidence>
<keyword evidence="3" id="KW-1185">Reference proteome</keyword>
<evidence type="ECO:0000313" key="2">
    <source>
        <dbReference type="EMBL" id="SDC45605.1"/>
    </source>
</evidence>